<comment type="caution">
    <text evidence="1">The sequence shown here is derived from an EMBL/GenBank/DDBJ whole genome shotgun (WGS) entry which is preliminary data.</text>
</comment>
<dbReference type="GO" id="GO:0009399">
    <property type="term" value="P:nitrogen fixation"/>
    <property type="evidence" value="ECO:0007669"/>
    <property type="project" value="InterPro"/>
</dbReference>
<evidence type="ECO:0008006" key="3">
    <source>
        <dbReference type="Google" id="ProtNLM"/>
    </source>
</evidence>
<proteinExistence type="predicted"/>
<dbReference type="Proteomes" id="UP000094172">
    <property type="component" value="Unassembled WGS sequence"/>
</dbReference>
<dbReference type="GO" id="GO:0030151">
    <property type="term" value="F:molybdenum ion binding"/>
    <property type="evidence" value="ECO:0007669"/>
    <property type="project" value="InterPro"/>
</dbReference>
<protein>
    <recommendedName>
        <fullName evidence="3">Nitrogen fixation protein NifQ</fullName>
    </recommendedName>
</protein>
<gene>
    <name evidence="1" type="ORF">AUC70_04895</name>
</gene>
<dbReference type="AlphaFoldDB" id="A0A1E3VQ34"/>
<evidence type="ECO:0000313" key="2">
    <source>
        <dbReference type="Proteomes" id="UP000094172"/>
    </source>
</evidence>
<keyword evidence="2" id="KW-1185">Reference proteome</keyword>
<organism evidence="1 2">
    <name type="scientific">Methyloceanibacter stevinii</name>
    <dbReference type="NCBI Taxonomy" id="1774970"/>
    <lineage>
        <taxon>Bacteria</taxon>
        <taxon>Pseudomonadati</taxon>
        <taxon>Pseudomonadota</taxon>
        <taxon>Alphaproteobacteria</taxon>
        <taxon>Hyphomicrobiales</taxon>
        <taxon>Hyphomicrobiaceae</taxon>
        <taxon>Methyloceanibacter</taxon>
    </lineage>
</organism>
<dbReference type="RefSeq" id="WP_069444375.1">
    <property type="nucleotide sequence ID" value="NZ_LPWE01000011.1"/>
</dbReference>
<dbReference type="Pfam" id="PF04891">
    <property type="entry name" value="NifQ"/>
    <property type="match status" value="1"/>
</dbReference>
<dbReference type="InterPro" id="IPR006975">
    <property type="entry name" value="NifQ"/>
</dbReference>
<dbReference type="STRING" id="1774970.AUC70_04895"/>
<dbReference type="EMBL" id="LPWE01000011">
    <property type="protein sequence ID" value="ODR95076.1"/>
    <property type="molecule type" value="Genomic_DNA"/>
</dbReference>
<name>A0A1E3VQ34_9HYPH</name>
<sequence length="238" mass="26535">MTKPVILPEGFEVAADGPWPPLKGKDSNAAGLGIATYRMLTRRDPSDLWTVDDENFDAHVFASILAVSATEDGKVAGQAGLTASDLDLLLWRWFSHAVPLATAWYPDGAMEDEDEIAMVRELLLANRSSEGEAGRLLAHMIARRCMEPSHLWEDLGLRDRKELVRLLERHFAPLAAGNTQNMRWKRFFYRKLCEGEGFTLCSTPVCSDCNEFDLCFGEETGESRLAAARRAEDLDEAT</sequence>
<accession>A0A1E3VQ34</accession>
<reference evidence="1 2" key="1">
    <citation type="journal article" date="2016" name="Environ. Microbiol.">
        <title>New Methyloceanibacter diversity from North Sea sediments includes methanotroph containing solely the soluble methane monooxygenase.</title>
        <authorList>
            <person name="Vekeman B."/>
            <person name="Kerckhof F.M."/>
            <person name="Cremers G."/>
            <person name="de Vos P."/>
            <person name="Vandamme P."/>
            <person name="Boon N."/>
            <person name="Op den Camp H.J."/>
            <person name="Heylen K."/>
        </authorList>
    </citation>
    <scope>NUCLEOTIDE SEQUENCE [LARGE SCALE GENOMIC DNA]</scope>
    <source>
        <strain evidence="1 2">R-67176</strain>
    </source>
</reference>
<evidence type="ECO:0000313" key="1">
    <source>
        <dbReference type="EMBL" id="ODR95076.1"/>
    </source>
</evidence>